<evidence type="ECO:0000256" key="2">
    <source>
        <dbReference type="ARBA" id="ARBA00022989"/>
    </source>
</evidence>
<keyword evidence="3 4" id="KW-0472">Membrane</keyword>
<feature type="transmembrane region" description="Helical" evidence="4">
    <location>
        <begin position="199"/>
        <end position="218"/>
    </location>
</feature>
<organism evidence="5 6">
    <name type="scientific">Roseateles violae</name>
    <dbReference type="NCBI Taxonomy" id="3058042"/>
    <lineage>
        <taxon>Bacteria</taxon>
        <taxon>Pseudomonadati</taxon>
        <taxon>Pseudomonadota</taxon>
        <taxon>Betaproteobacteria</taxon>
        <taxon>Burkholderiales</taxon>
        <taxon>Sphaerotilaceae</taxon>
        <taxon>Roseateles</taxon>
    </lineage>
</organism>
<gene>
    <name evidence="5" type="ORF">QWJ38_18890</name>
</gene>
<feature type="transmembrane region" description="Helical" evidence="4">
    <location>
        <begin position="263"/>
        <end position="282"/>
    </location>
</feature>
<dbReference type="EMBL" id="JAUHHC010000005">
    <property type="protein sequence ID" value="MDN3922363.1"/>
    <property type="molecule type" value="Genomic_DNA"/>
</dbReference>
<evidence type="ECO:0000256" key="4">
    <source>
        <dbReference type="SAM" id="Phobius"/>
    </source>
</evidence>
<dbReference type="Gene3D" id="1.20.1250.20">
    <property type="entry name" value="MFS general substrate transporter like domains"/>
    <property type="match status" value="1"/>
</dbReference>
<accession>A0ABT8DXP7</accession>
<proteinExistence type="predicted"/>
<keyword evidence="6" id="KW-1185">Reference proteome</keyword>
<feature type="transmembrane region" description="Helical" evidence="4">
    <location>
        <begin position="233"/>
        <end position="251"/>
    </location>
</feature>
<dbReference type="Proteomes" id="UP001228044">
    <property type="component" value="Unassembled WGS sequence"/>
</dbReference>
<feature type="transmembrane region" description="Helical" evidence="4">
    <location>
        <begin position="160"/>
        <end position="178"/>
    </location>
</feature>
<dbReference type="InterPro" id="IPR011701">
    <property type="entry name" value="MFS"/>
</dbReference>
<reference evidence="5 6" key="1">
    <citation type="submission" date="2023-06" db="EMBL/GenBank/DDBJ databases">
        <title>Pelomonas sp. PFR6 16S ribosomal RNA gene Genome sequencing and assembly.</title>
        <authorList>
            <person name="Woo H."/>
        </authorList>
    </citation>
    <scope>NUCLEOTIDE SEQUENCE [LARGE SCALE GENOMIC DNA]</scope>
    <source>
        <strain evidence="5 6">PFR6</strain>
    </source>
</reference>
<dbReference type="Pfam" id="PF07690">
    <property type="entry name" value="MFS_1"/>
    <property type="match status" value="1"/>
</dbReference>
<keyword evidence="1 4" id="KW-0812">Transmembrane</keyword>
<evidence type="ECO:0000313" key="6">
    <source>
        <dbReference type="Proteomes" id="UP001228044"/>
    </source>
</evidence>
<feature type="transmembrane region" description="Helical" evidence="4">
    <location>
        <begin position="288"/>
        <end position="310"/>
    </location>
</feature>
<feature type="transmembrane region" description="Helical" evidence="4">
    <location>
        <begin position="348"/>
        <end position="368"/>
    </location>
</feature>
<feature type="transmembrane region" description="Helical" evidence="4">
    <location>
        <begin position="43"/>
        <end position="62"/>
    </location>
</feature>
<dbReference type="InterPro" id="IPR036259">
    <property type="entry name" value="MFS_trans_sf"/>
</dbReference>
<feature type="transmembrane region" description="Helical" evidence="4">
    <location>
        <begin position="129"/>
        <end position="148"/>
    </location>
</feature>
<name>A0ABT8DXP7_9BURK</name>
<comment type="caution">
    <text evidence="5">The sequence shown here is derived from an EMBL/GenBank/DDBJ whole genome shotgun (WGS) entry which is preliminary data.</text>
</comment>
<evidence type="ECO:0000256" key="1">
    <source>
        <dbReference type="ARBA" id="ARBA00022692"/>
    </source>
</evidence>
<sequence>MSSVKRVFRVFSLAAAFAAALNGTMVMPLIVLALTRIPGIDEGRATAIAAAELAGIALYCLLLPRLAQRTRRATMGLGLLSLIAGELLTQQLDSIALLSAARLLTGLGEGALFSLVSTAVAAEAHAERIWGQINLVGGLAMGLLLYGLSMLPPVADRGPIFYYLAAMGVCLAPWVLMMEPRPAAQAAPRVAPLKRSHKSLIWTVVALVYAVQAAQWAVSGYLGEQARISGERVGLYLALSSILGFAGALVPSLSRDPRRRLQFVLQGFGVMALALLLFFNLLADAPFLIGQIGVNIGFYMVTPFVTGLLTESDADGSLVLRTLIIALLGAALGTALAGELFAQAGPGAFSLVCLAIVALAMGAAGLVFRQLRPAVDVELHGVKA</sequence>
<evidence type="ECO:0000256" key="3">
    <source>
        <dbReference type="ARBA" id="ARBA00023136"/>
    </source>
</evidence>
<evidence type="ECO:0000313" key="5">
    <source>
        <dbReference type="EMBL" id="MDN3922363.1"/>
    </source>
</evidence>
<feature type="transmembrane region" description="Helical" evidence="4">
    <location>
        <begin position="322"/>
        <end position="342"/>
    </location>
</feature>
<keyword evidence="2 4" id="KW-1133">Transmembrane helix</keyword>
<protein>
    <submittedName>
        <fullName evidence="5">MFS transporter</fullName>
    </submittedName>
</protein>
<dbReference type="SUPFAM" id="SSF103473">
    <property type="entry name" value="MFS general substrate transporter"/>
    <property type="match status" value="1"/>
</dbReference>
<dbReference type="RefSeq" id="WP_290360666.1">
    <property type="nucleotide sequence ID" value="NZ_JAUHHC010000005.1"/>
</dbReference>